<dbReference type="GO" id="GO:0005886">
    <property type="term" value="C:plasma membrane"/>
    <property type="evidence" value="ECO:0007669"/>
    <property type="project" value="TreeGrafter"/>
</dbReference>
<protein>
    <submittedName>
        <fullName evidence="8">Putative flippase GtrA</fullName>
    </submittedName>
</protein>
<evidence type="ECO:0000256" key="1">
    <source>
        <dbReference type="ARBA" id="ARBA00004141"/>
    </source>
</evidence>
<sequence>MSKLFNLLDAKFWKFIIVGVINTIVGTAIMFGFYNFLHFSYWTSSAANYILTSILSFFLNKYFTFQHKGSSWKSALRFAVNIAVCYLLAYGIAKPVTLLVLADTGQRLQENVAMFVGMVLFTLLNYIGQRFFAFK</sequence>
<evidence type="ECO:0000256" key="2">
    <source>
        <dbReference type="ARBA" id="ARBA00009399"/>
    </source>
</evidence>
<proteinExistence type="inferred from homology"/>
<evidence type="ECO:0000256" key="3">
    <source>
        <dbReference type="ARBA" id="ARBA00022692"/>
    </source>
</evidence>
<evidence type="ECO:0000313" key="8">
    <source>
        <dbReference type="EMBL" id="PYF07583.1"/>
    </source>
</evidence>
<dbReference type="OrthoDB" id="9812049at2"/>
<gene>
    <name evidence="8" type="ORF">BJ095_10491</name>
</gene>
<dbReference type="RefSeq" id="WP_107932578.1">
    <property type="nucleotide sequence ID" value="NZ_PYWJ01000003.1"/>
</dbReference>
<evidence type="ECO:0000313" key="9">
    <source>
        <dbReference type="Proteomes" id="UP000247416"/>
    </source>
</evidence>
<keyword evidence="4 6" id="KW-1133">Transmembrane helix</keyword>
<keyword evidence="5 6" id="KW-0472">Membrane</keyword>
<feature type="domain" description="GtrA/DPMS transmembrane" evidence="7">
    <location>
        <begin position="14"/>
        <end position="134"/>
    </location>
</feature>
<feature type="transmembrane region" description="Helical" evidence="6">
    <location>
        <begin position="46"/>
        <end position="63"/>
    </location>
</feature>
<reference evidence="8 9" key="1">
    <citation type="submission" date="2018-06" db="EMBL/GenBank/DDBJ databases">
        <title>Genomic Encyclopedia of Archaeal and Bacterial Type Strains, Phase II (KMG-II): from individual species to whole genera.</title>
        <authorList>
            <person name="Goeker M."/>
        </authorList>
    </citation>
    <scope>NUCLEOTIDE SEQUENCE [LARGE SCALE GENOMIC DNA]</scope>
    <source>
        <strain evidence="8 9">KACC 16626</strain>
    </source>
</reference>
<comment type="caution">
    <text evidence="8">The sequence shown here is derived from an EMBL/GenBank/DDBJ whole genome shotgun (WGS) entry which is preliminary data.</text>
</comment>
<dbReference type="PANTHER" id="PTHR38459:SF1">
    <property type="entry name" value="PROPHAGE BACTOPRENOL-LINKED GLUCOSE TRANSLOCASE HOMOLOG"/>
    <property type="match status" value="1"/>
</dbReference>
<dbReference type="InterPro" id="IPR051401">
    <property type="entry name" value="GtrA_CellWall_Glycosyl"/>
</dbReference>
<comment type="subcellular location">
    <subcellularLocation>
        <location evidence="1">Membrane</location>
        <topology evidence="1">Multi-pass membrane protein</topology>
    </subcellularLocation>
</comment>
<dbReference type="EMBL" id="QJTJ01000004">
    <property type="protein sequence ID" value="PYF07583.1"/>
    <property type="molecule type" value="Genomic_DNA"/>
</dbReference>
<name>A0A318TT94_9BACL</name>
<evidence type="ECO:0000256" key="6">
    <source>
        <dbReference type="SAM" id="Phobius"/>
    </source>
</evidence>
<dbReference type="Proteomes" id="UP000247416">
    <property type="component" value="Unassembled WGS sequence"/>
</dbReference>
<organism evidence="8 9">
    <name type="scientific">Ureibacillus chungkukjangi</name>
    <dbReference type="NCBI Taxonomy" id="1202712"/>
    <lineage>
        <taxon>Bacteria</taxon>
        <taxon>Bacillati</taxon>
        <taxon>Bacillota</taxon>
        <taxon>Bacilli</taxon>
        <taxon>Bacillales</taxon>
        <taxon>Caryophanaceae</taxon>
        <taxon>Ureibacillus</taxon>
    </lineage>
</organism>
<feature type="transmembrane region" description="Helical" evidence="6">
    <location>
        <begin position="75"/>
        <end position="93"/>
    </location>
</feature>
<dbReference type="PANTHER" id="PTHR38459">
    <property type="entry name" value="PROPHAGE BACTOPRENOL-LINKED GLUCOSE TRANSLOCASE HOMOLOG"/>
    <property type="match status" value="1"/>
</dbReference>
<accession>A0A318TT94</accession>
<keyword evidence="3 6" id="KW-0812">Transmembrane</keyword>
<evidence type="ECO:0000259" key="7">
    <source>
        <dbReference type="Pfam" id="PF04138"/>
    </source>
</evidence>
<dbReference type="AlphaFoldDB" id="A0A318TT94"/>
<feature type="transmembrane region" description="Helical" evidence="6">
    <location>
        <begin position="113"/>
        <end position="133"/>
    </location>
</feature>
<keyword evidence="9" id="KW-1185">Reference proteome</keyword>
<evidence type="ECO:0000256" key="4">
    <source>
        <dbReference type="ARBA" id="ARBA00022989"/>
    </source>
</evidence>
<comment type="similarity">
    <text evidence="2">Belongs to the GtrA family.</text>
</comment>
<dbReference type="Pfam" id="PF04138">
    <property type="entry name" value="GtrA_DPMS_TM"/>
    <property type="match status" value="1"/>
</dbReference>
<feature type="transmembrane region" description="Helical" evidence="6">
    <location>
        <begin position="12"/>
        <end position="34"/>
    </location>
</feature>
<dbReference type="InterPro" id="IPR007267">
    <property type="entry name" value="GtrA_DPMS_TM"/>
</dbReference>
<evidence type="ECO:0000256" key="5">
    <source>
        <dbReference type="ARBA" id="ARBA00023136"/>
    </source>
</evidence>
<dbReference type="GO" id="GO:0000271">
    <property type="term" value="P:polysaccharide biosynthetic process"/>
    <property type="evidence" value="ECO:0007669"/>
    <property type="project" value="InterPro"/>
</dbReference>